<organism evidence="2 3">
    <name type="scientific">Streptomyces glaucosporus</name>
    <dbReference type="NCBI Taxonomy" id="284044"/>
    <lineage>
        <taxon>Bacteria</taxon>
        <taxon>Bacillati</taxon>
        <taxon>Actinomycetota</taxon>
        <taxon>Actinomycetes</taxon>
        <taxon>Kitasatosporales</taxon>
        <taxon>Streptomycetaceae</taxon>
        <taxon>Streptomyces</taxon>
    </lineage>
</organism>
<name>A0ABP5ULE7_9ACTN</name>
<dbReference type="InterPro" id="IPR019587">
    <property type="entry name" value="Polyketide_cyclase/dehydratase"/>
</dbReference>
<feature type="region of interest" description="Disordered" evidence="1">
    <location>
        <begin position="144"/>
        <end position="193"/>
    </location>
</feature>
<dbReference type="Gene3D" id="3.30.530.20">
    <property type="match status" value="1"/>
</dbReference>
<reference evidence="3" key="1">
    <citation type="journal article" date="2019" name="Int. J. Syst. Evol. Microbiol.">
        <title>The Global Catalogue of Microorganisms (GCM) 10K type strain sequencing project: providing services to taxonomists for standard genome sequencing and annotation.</title>
        <authorList>
            <consortium name="The Broad Institute Genomics Platform"/>
            <consortium name="The Broad Institute Genome Sequencing Center for Infectious Disease"/>
            <person name="Wu L."/>
            <person name="Ma J."/>
        </authorList>
    </citation>
    <scope>NUCLEOTIDE SEQUENCE [LARGE SCALE GENOMIC DNA]</scope>
    <source>
        <strain evidence="3">JCM 6921</strain>
    </source>
</reference>
<accession>A0ABP5ULE7</accession>
<keyword evidence="3" id="KW-1185">Reference proteome</keyword>
<evidence type="ECO:0008006" key="4">
    <source>
        <dbReference type="Google" id="ProtNLM"/>
    </source>
</evidence>
<comment type="caution">
    <text evidence="2">The sequence shown here is derived from an EMBL/GenBank/DDBJ whole genome shotgun (WGS) entry which is preliminary data.</text>
</comment>
<gene>
    <name evidence="2" type="ORF">GCM10010420_00360</name>
</gene>
<evidence type="ECO:0000313" key="2">
    <source>
        <dbReference type="EMBL" id="GAA2382409.1"/>
    </source>
</evidence>
<dbReference type="EMBL" id="BAAATJ010000001">
    <property type="protein sequence ID" value="GAA2382409.1"/>
    <property type="molecule type" value="Genomic_DNA"/>
</dbReference>
<evidence type="ECO:0000256" key="1">
    <source>
        <dbReference type="SAM" id="MobiDB-lite"/>
    </source>
</evidence>
<dbReference type="RefSeq" id="WP_344628697.1">
    <property type="nucleotide sequence ID" value="NZ_BAAATJ010000001.1"/>
</dbReference>
<dbReference type="Proteomes" id="UP001500058">
    <property type="component" value="Unassembled WGS sequence"/>
</dbReference>
<sequence>MPQVQVHVSMPLPAEEVFPFLADGRNLAAWHSGVMSIRPDGDAPAGHAYRYRFPGRRREHRLVRTVYEPPVRVGFTGQRMWTPLGTQVPRFDFRLRPLGDACRVEVGVTSYLSGALLLLWPVVACGWRRDLPADAQALYETLTGAGRPAGTPPGPVRQPADAPAPRLCAADRPYGAPPSPRGRDAVRAGLQQG</sequence>
<dbReference type="InterPro" id="IPR023393">
    <property type="entry name" value="START-like_dom_sf"/>
</dbReference>
<proteinExistence type="predicted"/>
<evidence type="ECO:0000313" key="3">
    <source>
        <dbReference type="Proteomes" id="UP001500058"/>
    </source>
</evidence>
<dbReference type="SUPFAM" id="SSF55961">
    <property type="entry name" value="Bet v1-like"/>
    <property type="match status" value="1"/>
</dbReference>
<dbReference type="Pfam" id="PF10604">
    <property type="entry name" value="Polyketide_cyc2"/>
    <property type="match status" value="1"/>
</dbReference>
<protein>
    <recommendedName>
        <fullName evidence="4">SRPBCC family protein</fullName>
    </recommendedName>
</protein>